<dbReference type="Pfam" id="PF04397">
    <property type="entry name" value="LytTR"/>
    <property type="match status" value="1"/>
</dbReference>
<dbReference type="Gene3D" id="3.40.50.2300">
    <property type="match status" value="1"/>
</dbReference>
<accession>A0A848M393</accession>
<dbReference type="SMART" id="SM00850">
    <property type="entry name" value="LytTR"/>
    <property type="match status" value="1"/>
</dbReference>
<dbReference type="InterPro" id="IPR011006">
    <property type="entry name" value="CheY-like_superfamily"/>
</dbReference>
<dbReference type="Gene3D" id="2.40.50.1020">
    <property type="entry name" value="LytTr DNA-binding domain"/>
    <property type="match status" value="1"/>
</dbReference>
<dbReference type="AlphaFoldDB" id="A0A848M393"/>
<dbReference type="InterPro" id="IPR007492">
    <property type="entry name" value="LytTR_DNA-bd_dom"/>
</dbReference>
<protein>
    <submittedName>
        <fullName evidence="4">Response regulator transcription factor</fullName>
    </submittedName>
</protein>
<dbReference type="PANTHER" id="PTHR37299:SF1">
    <property type="entry name" value="STAGE 0 SPORULATION PROTEIN A HOMOLOG"/>
    <property type="match status" value="1"/>
</dbReference>
<dbReference type="InterPro" id="IPR046947">
    <property type="entry name" value="LytR-like"/>
</dbReference>
<dbReference type="SMART" id="SM00448">
    <property type="entry name" value="REC"/>
    <property type="match status" value="1"/>
</dbReference>
<dbReference type="Pfam" id="PF00072">
    <property type="entry name" value="Response_reg"/>
    <property type="match status" value="1"/>
</dbReference>
<keyword evidence="5" id="KW-1185">Reference proteome</keyword>
<dbReference type="SUPFAM" id="SSF52172">
    <property type="entry name" value="CheY-like"/>
    <property type="match status" value="1"/>
</dbReference>
<dbReference type="RefSeq" id="WP_169503815.1">
    <property type="nucleotide sequence ID" value="NZ_JABBPN010000003.1"/>
</dbReference>
<organism evidence="4 5">
    <name type="scientific">Paenibacillus lemnae</name>
    <dbReference type="NCBI Taxonomy" id="1330551"/>
    <lineage>
        <taxon>Bacteria</taxon>
        <taxon>Bacillati</taxon>
        <taxon>Bacillota</taxon>
        <taxon>Bacilli</taxon>
        <taxon>Bacillales</taxon>
        <taxon>Paenibacillaceae</taxon>
        <taxon>Paenibacillus</taxon>
    </lineage>
</organism>
<dbReference type="GO" id="GO:0003677">
    <property type="term" value="F:DNA binding"/>
    <property type="evidence" value="ECO:0007669"/>
    <property type="project" value="InterPro"/>
</dbReference>
<evidence type="ECO:0000256" key="1">
    <source>
        <dbReference type="PROSITE-ProRule" id="PRU00169"/>
    </source>
</evidence>
<comment type="caution">
    <text evidence="4">The sequence shown here is derived from an EMBL/GenBank/DDBJ whole genome shotgun (WGS) entry which is preliminary data.</text>
</comment>
<feature type="domain" description="HTH LytTR-type" evidence="3">
    <location>
        <begin position="132"/>
        <end position="236"/>
    </location>
</feature>
<gene>
    <name evidence="4" type="ORF">HII30_04500</name>
</gene>
<sequence>MIRVIIADEQKNDMERIKFYIDNSPGFHIVDTCINEEELIDSVIKNQPHLILLETRLPGMNGIEAMRSCMNIQRDLLCIFITSYDEYAVEAFELAAVDYILKPVEKKRIYRALEKAGKRFESQQESFLLQRLTIKDGQNSYYIRFDHILFIEKIGKKCHILTKDKMYHTTDTIENLLGQLPGRQFFLSHRSYIVNLNWISGISSESQTYLAYFHHTTKYAHVSKLKIVELQQRMQYI</sequence>
<evidence type="ECO:0000313" key="4">
    <source>
        <dbReference type="EMBL" id="NMO95046.1"/>
    </source>
</evidence>
<dbReference type="PROSITE" id="PS50930">
    <property type="entry name" value="HTH_LYTTR"/>
    <property type="match status" value="1"/>
</dbReference>
<reference evidence="4 5" key="1">
    <citation type="submission" date="2020-04" db="EMBL/GenBank/DDBJ databases">
        <title>Paenibacillus algicola sp. nov., a novel marine bacterium producing alginate lyase.</title>
        <authorList>
            <person name="Huang H."/>
        </authorList>
    </citation>
    <scope>NUCLEOTIDE SEQUENCE [LARGE SCALE GENOMIC DNA]</scope>
    <source>
        <strain evidence="4 5">L7-75</strain>
    </source>
</reference>
<proteinExistence type="predicted"/>
<evidence type="ECO:0000259" key="2">
    <source>
        <dbReference type="PROSITE" id="PS50110"/>
    </source>
</evidence>
<dbReference type="EMBL" id="JABBPN010000003">
    <property type="protein sequence ID" value="NMO95046.1"/>
    <property type="molecule type" value="Genomic_DNA"/>
</dbReference>
<dbReference type="InterPro" id="IPR001789">
    <property type="entry name" value="Sig_transdc_resp-reg_receiver"/>
</dbReference>
<evidence type="ECO:0000259" key="3">
    <source>
        <dbReference type="PROSITE" id="PS50930"/>
    </source>
</evidence>
<dbReference type="Proteomes" id="UP000565468">
    <property type="component" value="Unassembled WGS sequence"/>
</dbReference>
<dbReference type="GO" id="GO:0000156">
    <property type="term" value="F:phosphorelay response regulator activity"/>
    <property type="evidence" value="ECO:0007669"/>
    <property type="project" value="InterPro"/>
</dbReference>
<comment type="caution">
    <text evidence="1">Lacks conserved residue(s) required for the propagation of feature annotation.</text>
</comment>
<dbReference type="PROSITE" id="PS50110">
    <property type="entry name" value="RESPONSE_REGULATORY"/>
    <property type="match status" value="1"/>
</dbReference>
<feature type="domain" description="Response regulatory" evidence="2">
    <location>
        <begin position="3"/>
        <end position="117"/>
    </location>
</feature>
<evidence type="ECO:0000313" key="5">
    <source>
        <dbReference type="Proteomes" id="UP000565468"/>
    </source>
</evidence>
<dbReference type="PANTHER" id="PTHR37299">
    <property type="entry name" value="TRANSCRIPTIONAL REGULATOR-RELATED"/>
    <property type="match status" value="1"/>
</dbReference>
<name>A0A848M393_PAELE</name>